<dbReference type="PANTHER" id="PTHR43612">
    <property type="entry name" value="TRIFUNCTIONAL ENZYME SUBUNIT ALPHA"/>
    <property type="match status" value="1"/>
</dbReference>
<comment type="similarity">
    <text evidence="2">In the central section; belongs to the 3-hydroxyacyl-CoA dehydrogenase family.</text>
</comment>
<keyword evidence="9" id="KW-0511">Multifunctional enzyme</keyword>
<protein>
    <submittedName>
        <fullName evidence="13">3-hydroxybutyryl-CoA epimerase</fullName>
    </submittedName>
</protein>
<evidence type="ECO:0000256" key="4">
    <source>
        <dbReference type="ARBA" id="ARBA00022963"/>
    </source>
</evidence>
<dbReference type="SUPFAM" id="SSF48179">
    <property type="entry name" value="6-phosphogluconate dehydrogenase C-terminal domain-like"/>
    <property type="match status" value="2"/>
</dbReference>
<dbReference type="InterPro" id="IPR008927">
    <property type="entry name" value="6-PGluconate_DH-like_C_sf"/>
</dbReference>
<dbReference type="FunFam" id="3.40.50.720:FF:000009">
    <property type="entry name" value="Fatty oxidation complex, alpha subunit"/>
    <property type="match status" value="1"/>
</dbReference>
<evidence type="ECO:0000256" key="5">
    <source>
        <dbReference type="ARBA" id="ARBA00023002"/>
    </source>
</evidence>
<dbReference type="GO" id="GO:0070403">
    <property type="term" value="F:NAD+ binding"/>
    <property type="evidence" value="ECO:0007669"/>
    <property type="project" value="InterPro"/>
</dbReference>
<evidence type="ECO:0000256" key="7">
    <source>
        <dbReference type="ARBA" id="ARBA00023098"/>
    </source>
</evidence>
<dbReference type="Pfam" id="PF00378">
    <property type="entry name" value="ECH_1"/>
    <property type="match status" value="1"/>
</dbReference>
<gene>
    <name evidence="13" type="ORF">FSB73_05890</name>
</gene>
<evidence type="ECO:0000256" key="1">
    <source>
        <dbReference type="ARBA" id="ARBA00005005"/>
    </source>
</evidence>
<dbReference type="GO" id="GO:0004300">
    <property type="term" value="F:enoyl-CoA hydratase activity"/>
    <property type="evidence" value="ECO:0007669"/>
    <property type="project" value="TreeGrafter"/>
</dbReference>
<keyword evidence="3" id="KW-0276">Fatty acid metabolism</keyword>
<feature type="domain" description="3-hydroxyacyl-CoA dehydrogenase NAD binding" evidence="12">
    <location>
        <begin position="325"/>
        <end position="503"/>
    </location>
</feature>
<accession>A0A5B8VIZ8</accession>
<dbReference type="InterPro" id="IPR050136">
    <property type="entry name" value="FA_oxidation_alpha_subunit"/>
</dbReference>
<sequence>MEPYNPLNHQSKDQIDHNLFNLAIDANAVIRITTKEGYRKQATNPVLLLEKFGALLLSLLDPTKNIQGIIYHCPFGSEVVDYRALFEAAKSPDFTPRIQRILEWSATIKQAKIPVVAVLDGAVNSLQMAPMLWAHYIMGTTRTKIRCTDCSLGIFPGLGTTVYIVQRLALEDAAALLIKGASYNHEQALASGLLDAVVQDSSQLGQRAVDWILTQPNGAKSTEGKSNATKQQINTTDTDQMLAVLKKKANLKFPGTSACFELIAANIEGKLTLEELLQLEAVHYTSVLQNPLSLAIIRTMYYGVQAAKRPLEASSIHEPAPEFKKIGIIGAGMMGAGIAFEVARAGLQAVLKDTKVELARRGKAYTTKCCDKLIAMGRMAATQKEAMEALIEPTDKVTALQGADAIIEAVFEQVTLKNAVIHESEAMLASNGFVASNTTSLPISRLALSCRLPENFIGMHFFSPVDRMPLVEIILGKQTSQQTLNKAKALALKLGKTPIVVHDSPAFFTSRIFFNYLLEAITMLLEGIPAELIEKEALKAGFAVSPLAVLDEISLPLMVHVYDQLPALSNSQQRTYNYLSSLINQGRTGRKSNKGFYTYDAQTGKKALWQDSNIQVSPTITSNNGANAATIDATIDSNAVQENNTFTEIIQKRLLHVMALDSYRLLDEGVLDRPIDGDIGSILGVGYAAHTGGVFSHIDQTGLQQFVQDCKSFSPYGEQWQMPVSLIDLASKNFTFYDGFNSNWPLTKG</sequence>
<proteinExistence type="inferred from homology"/>
<dbReference type="Pfam" id="PF02737">
    <property type="entry name" value="3HCDH_N"/>
    <property type="match status" value="1"/>
</dbReference>
<reference evidence="13 14" key="1">
    <citation type="journal article" date="2017" name="Int. J. Syst. Evol. Microbiol.">
        <title>Arachidicoccus ginsenosidivorans sp. nov., with ginsenoside-converting activity isolated from ginseng cultivating soil.</title>
        <authorList>
            <person name="Siddiqi M.Z."/>
            <person name="Aslam Z."/>
            <person name="Im W.T."/>
        </authorList>
    </citation>
    <scope>NUCLEOTIDE SEQUENCE [LARGE SCALE GENOMIC DNA]</scope>
    <source>
        <strain evidence="13 14">Gsoil 809</strain>
    </source>
</reference>
<dbReference type="SUPFAM" id="SSF52096">
    <property type="entry name" value="ClpP/crotonase"/>
    <property type="match status" value="1"/>
</dbReference>
<dbReference type="SUPFAM" id="SSF51735">
    <property type="entry name" value="NAD(P)-binding Rossmann-fold domains"/>
    <property type="match status" value="1"/>
</dbReference>
<name>A0A5B8VIZ8_9BACT</name>
<evidence type="ECO:0000256" key="3">
    <source>
        <dbReference type="ARBA" id="ARBA00022832"/>
    </source>
</evidence>
<dbReference type="GO" id="GO:0006635">
    <property type="term" value="P:fatty acid beta-oxidation"/>
    <property type="evidence" value="ECO:0007669"/>
    <property type="project" value="UniProtKB-UniPathway"/>
</dbReference>
<dbReference type="Gene3D" id="3.90.226.10">
    <property type="entry name" value="2-enoyl-CoA Hydratase, Chain A, domain 1"/>
    <property type="match status" value="1"/>
</dbReference>
<evidence type="ECO:0000259" key="11">
    <source>
        <dbReference type="Pfam" id="PF00725"/>
    </source>
</evidence>
<keyword evidence="7" id="KW-0443">Lipid metabolism</keyword>
<evidence type="ECO:0000256" key="10">
    <source>
        <dbReference type="ARBA" id="ARBA00049556"/>
    </source>
</evidence>
<dbReference type="GO" id="GO:0016509">
    <property type="term" value="F:long-chain (3S)-3-hydroxyacyl-CoA dehydrogenase (NAD+) activity"/>
    <property type="evidence" value="ECO:0007669"/>
    <property type="project" value="TreeGrafter"/>
</dbReference>
<dbReference type="EMBL" id="CP042434">
    <property type="protein sequence ID" value="QEC71279.1"/>
    <property type="molecule type" value="Genomic_DNA"/>
</dbReference>
<dbReference type="InterPro" id="IPR001753">
    <property type="entry name" value="Enoyl-CoA_hydra/iso"/>
</dbReference>
<evidence type="ECO:0000256" key="2">
    <source>
        <dbReference type="ARBA" id="ARBA00007005"/>
    </source>
</evidence>
<evidence type="ECO:0000256" key="6">
    <source>
        <dbReference type="ARBA" id="ARBA00023027"/>
    </source>
</evidence>
<dbReference type="InterPro" id="IPR006108">
    <property type="entry name" value="3HC_DH_C"/>
</dbReference>
<comment type="catalytic activity">
    <reaction evidence="10">
        <text>a (3S)-3-hydroxyacyl-CoA + NAD(+) = a 3-oxoacyl-CoA + NADH + H(+)</text>
        <dbReference type="Rhea" id="RHEA:22432"/>
        <dbReference type="ChEBI" id="CHEBI:15378"/>
        <dbReference type="ChEBI" id="CHEBI:57318"/>
        <dbReference type="ChEBI" id="CHEBI:57540"/>
        <dbReference type="ChEBI" id="CHEBI:57945"/>
        <dbReference type="ChEBI" id="CHEBI:90726"/>
        <dbReference type="EC" id="1.1.1.35"/>
    </reaction>
</comment>
<dbReference type="RefSeq" id="WP_146780553.1">
    <property type="nucleotide sequence ID" value="NZ_CP042434.1"/>
</dbReference>
<comment type="pathway">
    <text evidence="1">Lipid metabolism; fatty acid beta-oxidation.</text>
</comment>
<feature type="domain" description="3-hydroxyacyl-CoA dehydrogenase C-terminal" evidence="11">
    <location>
        <begin position="507"/>
        <end position="599"/>
    </location>
</feature>
<evidence type="ECO:0000313" key="14">
    <source>
        <dbReference type="Proteomes" id="UP000321291"/>
    </source>
</evidence>
<dbReference type="OrthoDB" id="9771883at2"/>
<evidence type="ECO:0000256" key="9">
    <source>
        <dbReference type="ARBA" id="ARBA00023268"/>
    </source>
</evidence>
<dbReference type="InterPro" id="IPR029045">
    <property type="entry name" value="ClpP/crotonase-like_dom_sf"/>
</dbReference>
<dbReference type="Proteomes" id="UP000321291">
    <property type="component" value="Chromosome"/>
</dbReference>
<dbReference type="Pfam" id="PF00725">
    <property type="entry name" value="3HCDH"/>
    <property type="match status" value="1"/>
</dbReference>
<dbReference type="Gene3D" id="1.10.1040.50">
    <property type="match status" value="1"/>
</dbReference>
<dbReference type="PANTHER" id="PTHR43612:SF3">
    <property type="entry name" value="TRIFUNCTIONAL ENZYME SUBUNIT ALPHA, MITOCHONDRIAL"/>
    <property type="match status" value="1"/>
</dbReference>
<dbReference type="InterPro" id="IPR036291">
    <property type="entry name" value="NAD(P)-bd_dom_sf"/>
</dbReference>
<evidence type="ECO:0000259" key="12">
    <source>
        <dbReference type="Pfam" id="PF02737"/>
    </source>
</evidence>
<dbReference type="Gene3D" id="3.40.50.720">
    <property type="entry name" value="NAD(P)-binding Rossmann-like Domain"/>
    <property type="match status" value="1"/>
</dbReference>
<keyword evidence="4" id="KW-0442">Lipid degradation</keyword>
<dbReference type="UniPathway" id="UPA00659"/>
<evidence type="ECO:0000313" key="13">
    <source>
        <dbReference type="EMBL" id="QEC71279.1"/>
    </source>
</evidence>
<keyword evidence="6" id="KW-0520">NAD</keyword>
<dbReference type="KEGG" id="agi:FSB73_05890"/>
<evidence type="ECO:0000256" key="8">
    <source>
        <dbReference type="ARBA" id="ARBA00023239"/>
    </source>
</evidence>
<keyword evidence="14" id="KW-1185">Reference proteome</keyword>
<keyword evidence="5" id="KW-0560">Oxidoreductase</keyword>
<dbReference type="InterPro" id="IPR006176">
    <property type="entry name" value="3-OHacyl-CoA_DH_NAD-bd"/>
</dbReference>
<dbReference type="AlphaFoldDB" id="A0A5B8VIZ8"/>
<organism evidence="13 14">
    <name type="scientific">Arachidicoccus ginsenosidivorans</name>
    <dbReference type="NCBI Taxonomy" id="496057"/>
    <lineage>
        <taxon>Bacteria</taxon>
        <taxon>Pseudomonadati</taxon>
        <taxon>Bacteroidota</taxon>
        <taxon>Chitinophagia</taxon>
        <taxon>Chitinophagales</taxon>
        <taxon>Chitinophagaceae</taxon>
        <taxon>Arachidicoccus</taxon>
    </lineage>
</organism>
<keyword evidence="8" id="KW-0456">Lyase</keyword>